<dbReference type="Gene3D" id="1.20.120.450">
    <property type="entry name" value="dinb family like domain"/>
    <property type="match status" value="1"/>
</dbReference>
<dbReference type="EMBL" id="JACIFF010000001">
    <property type="protein sequence ID" value="MBB4077697.1"/>
    <property type="molecule type" value="Genomic_DNA"/>
</dbReference>
<dbReference type="Pfam" id="PF07609">
    <property type="entry name" value="DUF1572"/>
    <property type="match status" value="1"/>
</dbReference>
<evidence type="ECO:0000313" key="1">
    <source>
        <dbReference type="EMBL" id="MBB4077697.1"/>
    </source>
</evidence>
<comment type="caution">
    <text evidence="1">The sequence shown here is derived from an EMBL/GenBank/DDBJ whole genome shotgun (WGS) entry which is preliminary data.</text>
</comment>
<accession>A0A840E3P8</accession>
<name>A0A840E3P8_9BACT</name>
<dbReference type="InterPro" id="IPR034660">
    <property type="entry name" value="DinB/YfiT-like"/>
</dbReference>
<dbReference type="AlphaFoldDB" id="A0A840E3P8"/>
<dbReference type="SUPFAM" id="SSF109854">
    <property type="entry name" value="DinB/YfiT-like putative metalloenzymes"/>
    <property type="match status" value="1"/>
</dbReference>
<proteinExistence type="predicted"/>
<organism evidence="1 2">
    <name type="scientific">Neolewinella aquimaris</name>
    <dbReference type="NCBI Taxonomy" id="1835722"/>
    <lineage>
        <taxon>Bacteria</taxon>
        <taxon>Pseudomonadati</taxon>
        <taxon>Bacteroidota</taxon>
        <taxon>Saprospiria</taxon>
        <taxon>Saprospirales</taxon>
        <taxon>Lewinellaceae</taxon>
        <taxon>Neolewinella</taxon>
    </lineage>
</organism>
<sequence>MSTTDKPFIAASIHFLHWNVERIAACLNELTEEEVWQRPNDNSNSVGNQLLHLRGNIRQWILTGLGGVADERQRDEEFSASGGIDKTELYKQLTETVNEAVDIIRNLPSHHLIEERPVQAFVHDGTFIILHVVEHLSYHTGQIIFWTKLVKDKDLKLYGDTNLNQTN</sequence>
<evidence type="ECO:0000313" key="2">
    <source>
        <dbReference type="Proteomes" id="UP000576209"/>
    </source>
</evidence>
<keyword evidence="2" id="KW-1185">Reference proteome</keyword>
<gene>
    <name evidence="1" type="ORF">GGR28_000298</name>
</gene>
<reference evidence="1 2" key="1">
    <citation type="submission" date="2020-08" db="EMBL/GenBank/DDBJ databases">
        <title>Genomic Encyclopedia of Type Strains, Phase IV (KMG-IV): sequencing the most valuable type-strain genomes for metagenomic binning, comparative biology and taxonomic classification.</title>
        <authorList>
            <person name="Goeker M."/>
        </authorList>
    </citation>
    <scope>NUCLEOTIDE SEQUENCE [LARGE SCALE GENOMIC DNA]</scope>
    <source>
        <strain evidence="1 2">DSM 105137</strain>
    </source>
</reference>
<protein>
    <submittedName>
        <fullName evidence="1">Putative damage-inducible protein DinB</fullName>
    </submittedName>
</protein>
<dbReference type="Proteomes" id="UP000576209">
    <property type="component" value="Unassembled WGS sequence"/>
</dbReference>
<dbReference type="InterPro" id="IPR011466">
    <property type="entry name" value="DUF1572"/>
</dbReference>
<dbReference type="RefSeq" id="WP_183493941.1">
    <property type="nucleotide sequence ID" value="NZ_JACIFF010000001.1"/>
</dbReference>